<accession>A0A128A2P4</accession>
<reference evidence="2" key="1">
    <citation type="submission" date="2015-10" db="EMBL/GenBank/DDBJ databases">
        <authorList>
            <person name="Lehtovirta-Morley L.E."/>
            <person name="Vieille C."/>
        </authorList>
    </citation>
    <scope>NUCLEOTIDE SEQUENCE [LARGE SCALE GENOMIC DNA]</scope>
</reference>
<name>A0A128A2P4_9ARCH</name>
<dbReference type="KEGG" id="ndv:NDEV_0856"/>
<evidence type="ECO:0000313" key="1">
    <source>
        <dbReference type="EMBL" id="CUR51621.1"/>
    </source>
</evidence>
<keyword evidence="2" id="KW-1185">Reference proteome</keyword>
<gene>
    <name evidence="1" type="ORF">NDEV_0856</name>
</gene>
<organism evidence="1 2">
    <name type="scientific">Nitrosotalea devaniterrae</name>
    <dbReference type="NCBI Taxonomy" id="1078905"/>
    <lineage>
        <taxon>Archaea</taxon>
        <taxon>Nitrososphaerota</taxon>
        <taxon>Nitrososphaeria</taxon>
        <taxon>Nitrosotaleales</taxon>
        <taxon>Nitrosotaleaceae</taxon>
        <taxon>Nitrosotalea</taxon>
    </lineage>
</organism>
<proteinExistence type="predicted"/>
<protein>
    <submittedName>
        <fullName evidence="1">Uncharacterized protein</fullName>
    </submittedName>
</protein>
<sequence length="171" mass="20210">MSEGRIKFIKSNVNDKYYYIDGLFKMDLLEATIQDFFERFDAVLDKRESIFSQSTPEEQAAIVKFVLSSLLKISNILLFSQAVSNPQSNSNKKTLVEIKKRIQRLYRIIDSLPEDSEIRIWFLYLLFGYKESFRQFRKSVNGDSKKFIENFMDEVFFKDISEFESTVSRTI</sequence>
<evidence type="ECO:0000313" key="2">
    <source>
        <dbReference type="Proteomes" id="UP000196239"/>
    </source>
</evidence>
<dbReference type="Proteomes" id="UP000196239">
    <property type="component" value="Chromosome 1"/>
</dbReference>
<dbReference type="EMBL" id="LN890280">
    <property type="protein sequence ID" value="CUR51621.1"/>
    <property type="molecule type" value="Genomic_DNA"/>
</dbReference>
<dbReference type="AlphaFoldDB" id="A0A128A2P4"/>